<sequence length="126" mass="14143">MPMKVTSYQNMMRSATLQKLVRSSKGGSNGKKERSRSSKRVAQPGCLSTGAEAAVNCPRKVFVRVGLCPVIQISRKRGIQRVLLPEWERRPTQSSIGCLAITKQRFGFEESELQPTHPDLMRDFHA</sequence>
<name>A0A7R8ZNX3_9CRUS</name>
<protein>
    <submittedName>
        <fullName evidence="1">Uncharacterized protein</fullName>
    </submittedName>
</protein>
<accession>A0A7R8ZNX3</accession>
<evidence type="ECO:0000313" key="1">
    <source>
        <dbReference type="EMBL" id="CAD7231611.1"/>
    </source>
</evidence>
<proteinExistence type="predicted"/>
<reference evidence="1" key="1">
    <citation type="submission" date="2020-11" db="EMBL/GenBank/DDBJ databases">
        <authorList>
            <person name="Tran Van P."/>
        </authorList>
    </citation>
    <scope>NUCLEOTIDE SEQUENCE</scope>
</reference>
<organism evidence="1">
    <name type="scientific">Cyprideis torosa</name>
    <dbReference type="NCBI Taxonomy" id="163714"/>
    <lineage>
        <taxon>Eukaryota</taxon>
        <taxon>Metazoa</taxon>
        <taxon>Ecdysozoa</taxon>
        <taxon>Arthropoda</taxon>
        <taxon>Crustacea</taxon>
        <taxon>Oligostraca</taxon>
        <taxon>Ostracoda</taxon>
        <taxon>Podocopa</taxon>
        <taxon>Podocopida</taxon>
        <taxon>Cytherocopina</taxon>
        <taxon>Cytheroidea</taxon>
        <taxon>Cytherideidae</taxon>
        <taxon>Cyprideis</taxon>
    </lineage>
</organism>
<dbReference type="EMBL" id="OB663692">
    <property type="protein sequence ID" value="CAD7231611.1"/>
    <property type="molecule type" value="Genomic_DNA"/>
</dbReference>
<gene>
    <name evidence="1" type="ORF">CTOB1V02_LOCUS9458</name>
</gene>
<dbReference type="AlphaFoldDB" id="A0A7R8ZNX3"/>